<dbReference type="AlphaFoldDB" id="A0A673FM47"/>
<accession>A0A673FM47</accession>
<dbReference type="Ensembl" id="ENSSRHT00000001814.1">
    <property type="protein sequence ID" value="ENSSRHP00000001744.1"/>
    <property type="gene ID" value="ENSSRHG00000001233.1"/>
</dbReference>
<dbReference type="Proteomes" id="UP000472270">
    <property type="component" value="Unassembled WGS sequence"/>
</dbReference>
<evidence type="ECO:0000313" key="2">
    <source>
        <dbReference type="Proteomes" id="UP000472270"/>
    </source>
</evidence>
<organism evidence="1 2">
    <name type="scientific">Sinocyclocheilus rhinocerous</name>
    <dbReference type="NCBI Taxonomy" id="307959"/>
    <lineage>
        <taxon>Eukaryota</taxon>
        <taxon>Metazoa</taxon>
        <taxon>Chordata</taxon>
        <taxon>Craniata</taxon>
        <taxon>Vertebrata</taxon>
        <taxon>Euteleostomi</taxon>
        <taxon>Actinopterygii</taxon>
        <taxon>Neopterygii</taxon>
        <taxon>Teleostei</taxon>
        <taxon>Ostariophysi</taxon>
        <taxon>Cypriniformes</taxon>
        <taxon>Cyprinidae</taxon>
        <taxon>Cyprininae</taxon>
        <taxon>Sinocyclocheilus</taxon>
    </lineage>
</organism>
<keyword evidence="2" id="KW-1185">Reference proteome</keyword>
<evidence type="ECO:0000313" key="1">
    <source>
        <dbReference type="Ensembl" id="ENSSRHP00000001744.1"/>
    </source>
</evidence>
<name>A0A673FM47_9TELE</name>
<sequence length="79" mass="8988">MMRWRLVRAMEVVLLKLASYTQPGGLWDWTSVMQAGWLTVNQGCAVLLVKYTIHFKCINTFVKTTVNSTSCSTLLIFKS</sequence>
<reference evidence="1" key="2">
    <citation type="submission" date="2025-09" db="UniProtKB">
        <authorList>
            <consortium name="Ensembl"/>
        </authorList>
    </citation>
    <scope>IDENTIFICATION</scope>
</reference>
<reference evidence="1" key="1">
    <citation type="submission" date="2025-08" db="UniProtKB">
        <authorList>
            <consortium name="Ensembl"/>
        </authorList>
    </citation>
    <scope>IDENTIFICATION</scope>
</reference>
<proteinExistence type="predicted"/>
<protein>
    <submittedName>
        <fullName evidence="1">Uncharacterized protein</fullName>
    </submittedName>
</protein>